<comment type="caution">
    <text evidence="6">The sequence shown here is derived from an EMBL/GenBank/DDBJ whole genome shotgun (WGS) entry which is preliminary data.</text>
</comment>
<dbReference type="SUPFAM" id="SSF46785">
    <property type="entry name" value="Winged helix' DNA-binding domain"/>
    <property type="match status" value="1"/>
</dbReference>
<gene>
    <name evidence="6" type="ORF">SNE35_24485</name>
</gene>
<dbReference type="PRINTS" id="PR00039">
    <property type="entry name" value="HTHLYSR"/>
</dbReference>
<evidence type="ECO:0000259" key="5">
    <source>
        <dbReference type="PROSITE" id="PS50931"/>
    </source>
</evidence>
<dbReference type="Proteomes" id="UP001285263">
    <property type="component" value="Unassembled WGS sequence"/>
</dbReference>
<dbReference type="InterPro" id="IPR036388">
    <property type="entry name" value="WH-like_DNA-bd_sf"/>
</dbReference>
<dbReference type="InterPro" id="IPR000847">
    <property type="entry name" value="LysR_HTH_N"/>
</dbReference>
<evidence type="ECO:0000256" key="3">
    <source>
        <dbReference type="ARBA" id="ARBA00023125"/>
    </source>
</evidence>
<evidence type="ECO:0000313" key="7">
    <source>
        <dbReference type="Proteomes" id="UP001285263"/>
    </source>
</evidence>
<name>A0ABU5DMY8_9BURK</name>
<evidence type="ECO:0000313" key="6">
    <source>
        <dbReference type="EMBL" id="MDY0747683.1"/>
    </source>
</evidence>
<organism evidence="6 7">
    <name type="scientific">Roseateles agri</name>
    <dbReference type="NCBI Taxonomy" id="3098619"/>
    <lineage>
        <taxon>Bacteria</taxon>
        <taxon>Pseudomonadati</taxon>
        <taxon>Pseudomonadota</taxon>
        <taxon>Betaproteobacteria</taxon>
        <taxon>Burkholderiales</taxon>
        <taxon>Sphaerotilaceae</taxon>
        <taxon>Roseateles</taxon>
    </lineage>
</organism>
<proteinExistence type="inferred from homology"/>
<dbReference type="PANTHER" id="PTHR30579">
    <property type="entry name" value="TRANSCRIPTIONAL REGULATOR"/>
    <property type="match status" value="1"/>
</dbReference>
<keyword evidence="3" id="KW-0238">DNA-binding</keyword>
<dbReference type="Gene3D" id="1.10.10.10">
    <property type="entry name" value="Winged helix-like DNA-binding domain superfamily/Winged helix DNA-binding domain"/>
    <property type="match status" value="1"/>
</dbReference>
<keyword evidence="4" id="KW-0804">Transcription</keyword>
<sequence>MKFLDIEAVHAFVVTSEFQSFTRAAELLGTTQPAVSLRIKRLEDGLGRKLLERTPRHVRLSADGAALLGSARALLTAHQAALDSFAPKRQRLLIGISHHVVGAELPQLLRSVGHTEPALALDVRIASSRELLQAFDENALDVAIVLRHDMRREDGDVVLEEAFGWFALPEFELRSGEALRLAVQPPPCSIRAMAVGALDAAGVPWIEAFGGGGVATIGAAVLAGLAVAALGRRVAPAGAIDVGPRLGLPSLPTRSIVMHTHLTDKHTRRAIRALVSAIRATGGR</sequence>
<keyword evidence="7" id="KW-1185">Reference proteome</keyword>
<protein>
    <submittedName>
        <fullName evidence="6">LysR family transcriptional regulator</fullName>
    </submittedName>
</protein>
<evidence type="ECO:0000256" key="2">
    <source>
        <dbReference type="ARBA" id="ARBA00023015"/>
    </source>
</evidence>
<keyword evidence="2" id="KW-0805">Transcription regulation</keyword>
<feature type="domain" description="HTH lysR-type" evidence="5">
    <location>
        <begin position="4"/>
        <end position="61"/>
    </location>
</feature>
<dbReference type="Gene3D" id="3.40.190.10">
    <property type="entry name" value="Periplasmic binding protein-like II"/>
    <property type="match status" value="2"/>
</dbReference>
<dbReference type="EMBL" id="JAXCLA010000008">
    <property type="protein sequence ID" value="MDY0747683.1"/>
    <property type="molecule type" value="Genomic_DNA"/>
</dbReference>
<dbReference type="PANTHER" id="PTHR30579:SF7">
    <property type="entry name" value="HTH-TYPE TRANSCRIPTIONAL REGULATOR LRHA-RELATED"/>
    <property type="match status" value="1"/>
</dbReference>
<dbReference type="Pfam" id="PF00126">
    <property type="entry name" value="HTH_1"/>
    <property type="match status" value="1"/>
</dbReference>
<evidence type="ECO:0000256" key="4">
    <source>
        <dbReference type="ARBA" id="ARBA00023163"/>
    </source>
</evidence>
<dbReference type="Pfam" id="PF03466">
    <property type="entry name" value="LysR_substrate"/>
    <property type="match status" value="1"/>
</dbReference>
<evidence type="ECO:0000256" key="1">
    <source>
        <dbReference type="ARBA" id="ARBA00009437"/>
    </source>
</evidence>
<dbReference type="SUPFAM" id="SSF53850">
    <property type="entry name" value="Periplasmic binding protein-like II"/>
    <property type="match status" value="1"/>
</dbReference>
<reference evidence="6 7" key="1">
    <citation type="submission" date="2023-11" db="EMBL/GenBank/DDBJ databases">
        <title>Paucibacter sp. nov., isolated from fresh soil in Korea.</title>
        <authorList>
            <person name="Le N.T.T."/>
        </authorList>
    </citation>
    <scope>NUCLEOTIDE SEQUENCE [LARGE SCALE GENOMIC DNA]</scope>
    <source>
        <strain evidence="6 7">R3-3</strain>
    </source>
</reference>
<dbReference type="InterPro" id="IPR036390">
    <property type="entry name" value="WH_DNA-bd_sf"/>
</dbReference>
<dbReference type="InterPro" id="IPR005119">
    <property type="entry name" value="LysR_subst-bd"/>
</dbReference>
<dbReference type="InterPro" id="IPR050176">
    <property type="entry name" value="LTTR"/>
</dbReference>
<accession>A0ABU5DMY8</accession>
<dbReference type="PROSITE" id="PS50931">
    <property type="entry name" value="HTH_LYSR"/>
    <property type="match status" value="1"/>
</dbReference>
<dbReference type="RefSeq" id="WP_320425639.1">
    <property type="nucleotide sequence ID" value="NZ_JAXCLA010000008.1"/>
</dbReference>
<comment type="similarity">
    <text evidence="1">Belongs to the LysR transcriptional regulatory family.</text>
</comment>